<name>A0A368F963_ANCCA</name>
<dbReference type="STRING" id="29170.A0A368F963"/>
<dbReference type="AlphaFoldDB" id="A0A368F963"/>
<feature type="non-terminal residue" evidence="2">
    <location>
        <position position="1"/>
    </location>
</feature>
<keyword evidence="3" id="KW-1185">Reference proteome</keyword>
<feature type="transmembrane region" description="Helical" evidence="1">
    <location>
        <begin position="91"/>
        <end position="113"/>
    </location>
</feature>
<reference evidence="2 3" key="1">
    <citation type="submission" date="2014-10" db="EMBL/GenBank/DDBJ databases">
        <title>Draft genome of the hookworm Ancylostoma caninum.</title>
        <authorList>
            <person name="Mitreva M."/>
        </authorList>
    </citation>
    <scope>NUCLEOTIDE SEQUENCE [LARGE SCALE GENOMIC DNA]</scope>
    <source>
        <strain evidence="2 3">Baltimore</strain>
    </source>
</reference>
<dbReference type="OrthoDB" id="5862552at2759"/>
<comment type="caution">
    <text evidence="2">The sequence shown here is derived from an EMBL/GenBank/DDBJ whole genome shotgun (WGS) entry which is preliminary data.</text>
</comment>
<accession>A0A368F963</accession>
<organism evidence="2 3">
    <name type="scientific">Ancylostoma caninum</name>
    <name type="common">Dog hookworm</name>
    <dbReference type="NCBI Taxonomy" id="29170"/>
    <lineage>
        <taxon>Eukaryota</taxon>
        <taxon>Metazoa</taxon>
        <taxon>Ecdysozoa</taxon>
        <taxon>Nematoda</taxon>
        <taxon>Chromadorea</taxon>
        <taxon>Rhabditida</taxon>
        <taxon>Rhabditina</taxon>
        <taxon>Rhabditomorpha</taxon>
        <taxon>Strongyloidea</taxon>
        <taxon>Ancylostomatidae</taxon>
        <taxon>Ancylostomatinae</taxon>
        <taxon>Ancylostoma</taxon>
    </lineage>
</organism>
<evidence type="ECO:0000313" key="2">
    <source>
        <dbReference type="EMBL" id="RCN28602.1"/>
    </source>
</evidence>
<protein>
    <submittedName>
        <fullName evidence="2">Uncharacterized protein</fullName>
    </submittedName>
</protein>
<keyword evidence="1" id="KW-0472">Membrane</keyword>
<feature type="transmembrane region" description="Helical" evidence="1">
    <location>
        <begin position="66"/>
        <end position="85"/>
    </location>
</feature>
<sequence length="128" mass="13731">SIKIDHVSRPKKVCFFLFLNELAINPTILNIIWFLLQAELERYKRLNMAKKVTGCASAMTACGDSALLGVGLGAAASGAVAATVLTLQTGLVSAGIVAIPISLATLFVIWVYVFSKPHIDNCLEKEPQ</sequence>
<evidence type="ECO:0000313" key="3">
    <source>
        <dbReference type="Proteomes" id="UP000252519"/>
    </source>
</evidence>
<keyword evidence="1" id="KW-1133">Transmembrane helix</keyword>
<gene>
    <name evidence="2" type="ORF">ANCCAN_25653</name>
</gene>
<keyword evidence="1" id="KW-0812">Transmembrane</keyword>
<evidence type="ECO:0000256" key="1">
    <source>
        <dbReference type="SAM" id="Phobius"/>
    </source>
</evidence>
<proteinExistence type="predicted"/>
<dbReference type="EMBL" id="JOJR01002463">
    <property type="protein sequence ID" value="RCN28602.1"/>
    <property type="molecule type" value="Genomic_DNA"/>
</dbReference>
<dbReference type="Proteomes" id="UP000252519">
    <property type="component" value="Unassembled WGS sequence"/>
</dbReference>
<feature type="transmembrane region" description="Helical" evidence="1">
    <location>
        <begin position="15"/>
        <end position="36"/>
    </location>
</feature>